<keyword evidence="6" id="KW-1185">Reference proteome</keyword>
<dbReference type="Proteomes" id="UP000535182">
    <property type="component" value="Unassembled WGS sequence"/>
</dbReference>
<dbReference type="RefSeq" id="WP_183977328.1">
    <property type="nucleotide sequence ID" value="NZ_JACHEB010000005.1"/>
</dbReference>
<dbReference type="InterPro" id="IPR029056">
    <property type="entry name" value="Ribokinase-like"/>
</dbReference>
<evidence type="ECO:0000313" key="5">
    <source>
        <dbReference type="EMBL" id="MBB5329141.1"/>
    </source>
</evidence>
<sequence>MNSTEVVGSSLQNGSSEQPDVAIVGELNPDLIVYGAPRELPEEREVLASGFTLTLGSSSAILAHNLALLGSKVTFSSRVGGDALGEMCCRWLQEAGVQVDHVVQSASGSNTGITVILPFATTRRILTYPGAMFEMGIDDLDLDYLATAKHFHLSSLFLHRKLSPDIPELFREMKRRGLTTSLDTNDDPEDKWAGVLEDVLPLLDVLLCTESELAKMAKAEPAAERMSAKVPLLVVKRGAAGASAYFEGRRIDVPSLRVEVKDSVGAGDTFDAGFLHKWVRKAPLETCIAYGNLAGGLSVTRSGGTEAFCDRTYREGFFQQHWQQEMLVPHNSGIRSGVTVATEPRPAAVSNDKLFSRVEPSMGDIAQTSNMTSASEKSAASRNSVDEMRQLLRENREGKRRGIYSVCTANRLVLEAAFAQAAHDGSLLLIEATCNQVNQEGGYTGMVPAQFRDYIHAIAEEMHFPIGRVVLGGDHLGPNPWKDEPASVAMEKACIMVAAYADAGFSKIHLDASMACADDATPLAPQEIAERAARLCEVAETATRNSAARPVYVIGTEVPTPGGAVDEMEIEVTSTESLRETLEVHRRAFERRNLLSAWDRIVGVVVQPGVEFGHDTVEDYQPDKASQLSESILQQDGIVFEAHSTDYQTAESLRQLVSGHFGILKVGPELSFVMREAIFGLARIEEEWIADKRRSNLRAIIEQVMLDHPGNWKGYYHGDEHQQHIARAYSLSDRIRYYWPNAEISKALAVLLENLREHPAPLPLLSQYLPRQAEAIRAGTISNNPVSIIHDKVRESLARYADACGLALRG</sequence>
<dbReference type="Gene3D" id="3.40.1190.20">
    <property type="match status" value="1"/>
</dbReference>
<reference evidence="5 6" key="1">
    <citation type="submission" date="2020-08" db="EMBL/GenBank/DDBJ databases">
        <title>Genomic Encyclopedia of Type Strains, Phase IV (KMG-V): Genome sequencing to study the core and pangenomes of soil and plant-associated prokaryotes.</title>
        <authorList>
            <person name="Whitman W."/>
        </authorList>
    </citation>
    <scope>NUCLEOTIDE SEQUENCE [LARGE SCALE GENOMIC DNA]</scope>
    <source>
        <strain evidence="5 6">X5P2</strain>
    </source>
</reference>
<evidence type="ECO:0000256" key="3">
    <source>
        <dbReference type="ARBA" id="ARBA00022777"/>
    </source>
</evidence>
<dbReference type="GO" id="GO:0005975">
    <property type="term" value="P:carbohydrate metabolic process"/>
    <property type="evidence" value="ECO:0007669"/>
    <property type="project" value="InterPro"/>
</dbReference>
<evidence type="ECO:0000256" key="1">
    <source>
        <dbReference type="ARBA" id="ARBA00005007"/>
    </source>
</evidence>
<evidence type="ECO:0000313" key="6">
    <source>
        <dbReference type="Proteomes" id="UP000535182"/>
    </source>
</evidence>
<evidence type="ECO:0000259" key="4">
    <source>
        <dbReference type="Pfam" id="PF00294"/>
    </source>
</evidence>
<dbReference type="EMBL" id="JACHEB010000005">
    <property type="protein sequence ID" value="MBB5329141.1"/>
    <property type="molecule type" value="Genomic_DNA"/>
</dbReference>
<dbReference type="SUPFAM" id="SSF53613">
    <property type="entry name" value="Ribokinase-like"/>
    <property type="match status" value="1"/>
</dbReference>
<dbReference type="Gene3D" id="1.10.400.20">
    <property type="entry name" value="putative tagatose 6-phosphate kinase domain like"/>
    <property type="match status" value="1"/>
</dbReference>
<dbReference type="CDD" id="cd01166">
    <property type="entry name" value="KdgK"/>
    <property type="match status" value="1"/>
</dbReference>
<dbReference type="GO" id="GO:0009401">
    <property type="term" value="P:phosphoenolpyruvate-dependent sugar phosphotransferase system"/>
    <property type="evidence" value="ECO:0007669"/>
    <property type="project" value="TreeGrafter"/>
</dbReference>
<dbReference type="Pfam" id="PF00294">
    <property type="entry name" value="PfkB"/>
    <property type="match status" value="1"/>
</dbReference>
<dbReference type="PANTHER" id="PTHR32502">
    <property type="entry name" value="N-ACETYLGALACTOSAMINE PERMEASE II COMPONENT-RELATED"/>
    <property type="match status" value="1"/>
</dbReference>
<dbReference type="PROSITE" id="PS00584">
    <property type="entry name" value="PFKB_KINASES_2"/>
    <property type="match status" value="1"/>
</dbReference>
<dbReference type="PANTHER" id="PTHR32502:SF2">
    <property type="entry name" value="D-TAGATOSE-1,6-BISPHOSPHATE ALDOLASE SUBUNIT KBAZ"/>
    <property type="match status" value="1"/>
</dbReference>
<organism evidence="5 6">
    <name type="scientific">Tunturiibacter gelidiferens</name>
    <dbReference type="NCBI Taxonomy" id="3069689"/>
    <lineage>
        <taxon>Bacteria</taxon>
        <taxon>Pseudomonadati</taxon>
        <taxon>Acidobacteriota</taxon>
        <taxon>Terriglobia</taxon>
        <taxon>Terriglobales</taxon>
        <taxon>Acidobacteriaceae</taxon>
        <taxon>Tunturiibacter</taxon>
    </lineage>
</organism>
<dbReference type="InterPro" id="IPR011611">
    <property type="entry name" value="PfkB_dom"/>
</dbReference>
<dbReference type="AlphaFoldDB" id="A0A9X0QEW5"/>
<keyword evidence="3" id="KW-0418">Kinase</keyword>
<dbReference type="InterPro" id="IPR013785">
    <property type="entry name" value="Aldolase_TIM"/>
</dbReference>
<name>A0A9X0QEW5_9BACT</name>
<dbReference type="InterPro" id="IPR050303">
    <property type="entry name" value="GatZ_KbaZ_carbometab"/>
</dbReference>
<protein>
    <submittedName>
        <fullName evidence="5">D-tagatose-bisphosphate aldolase class II non-catalytic subunit</fullName>
    </submittedName>
</protein>
<evidence type="ECO:0000256" key="2">
    <source>
        <dbReference type="ARBA" id="ARBA00022679"/>
    </source>
</evidence>
<keyword evidence="2" id="KW-0808">Transferase</keyword>
<comment type="caution">
    <text evidence="5">The sequence shown here is derived from an EMBL/GenBank/DDBJ whole genome shotgun (WGS) entry which is preliminary data.</text>
</comment>
<dbReference type="GO" id="GO:0005886">
    <property type="term" value="C:plasma membrane"/>
    <property type="evidence" value="ECO:0007669"/>
    <property type="project" value="TreeGrafter"/>
</dbReference>
<dbReference type="SUPFAM" id="SSF51569">
    <property type="entry name" value="Aldolase"/>
    <property type="match status" value="1"/>
</dbReference>
<gene>
    <name evidence="5" type="ORF">HDF14_002757</name>
</gene>
<dbReference type="Pfam" id="PF08013">
    <property type="entry name" value="GatZ_KbaZ-like"/>
    <property type="match status" value="1"/>
</dbReference>
<dbReference type="Gene3D" id="3.20.20.70">
    <property type="entry name" value="Aldolase class I"/>
    <property type="match status" value="1"/>
</dbReference>
<accession>A0A9X0QEW5</accession>
<proteinExistence type="predicted"/>
<dbReference type="InterPro" id="IPR012062">
    <property type="entry name" value="GatZ/KbaZ-like"/>
</dbReference>
<dbReference type="NCBIfam" id="TIGR02810">
    <property type="entry name" value="agaZ_gatZ"/>
    <property type="match status" value="1"/>
</dbReference>
<comment type="pathway">
    <text evidence="1">Carbohydrate metabolism.</text>
</comment>
<dbReference type="InterPro" id="IPR002173">
    <property type="entry name" value="Carboh/pur_kinase_PfkB_CS"/>
</dbReference>
<feature type="domain" description="Carbohydrate kinase PfkB" evidence="4">
    <location>
        <begin position="20"/>
        <end position="306"/>
    </location>
</feature>
<dbReference type="GO" id="GO:0016301">
    <property type="term" value="F:kinase activity"/>
    <property type="evidence" value="ECO:0007669"/>
    <property type="project" value="UniProtKB-KW"/>
</dbReference>